<evidence type="ECO:0008006" key="3">
    <source>
        <dbReference type="Google" id="ProtNLM"/>
    </source>
</evidence>
<dbReference type="AlphaFoldDB" id="A0AAV6UAU5"/>
<accession>A0AAV6UAU5</accession>
<keyword evidence="2" id="KW-1185">Reference proteome</keyword>
<name>A0AAV6UAU5_9ARAC</name>
<sequence length="72" mass="7977">MFWLLSGVRFTGACKKAPKKSIPTVCKGASCLEQLAPPVWGRFPCIEIHQRHDHAWACALEVSNDTPNDVNV</sequence>
<comment type="caution">
    <text evidence="1">The sequence shown here is derived from an EMBL/GenBank/DDBJ whole genome shotgun (WGS) entry which is preliminary data.</text>
</comment>
<dbReference type="EMBL" id="JAFNEN010000534">
    <property type="protein sequence ID" value="KAG8181116.1"/>
    <property type="molecule type" value="Genomic_DNA"/>
</dbReference>
<organism evidence="1 2">
    <name type="scientific">Oedothorax gibbosus</name>
    <dbReference type="NCBI Taxonomy" id="931172"/>
    <lineage>
        <taxon>Eukaryota</taxon>
        <taxon>Metazoa</taxon>
        <taxon>Ecdysozoa</taxon>
        <taxon>Arthropoda</taxon>
        <taxon>Chelicerata</taxon>
        <taxon>Arachnida</taxon>
        <taxon>Araneae</taxon>
        <taxon>Araneomorphae</taxon>
        <taxon>Entelegynae</taxon>
        <taxon>Araneoidea</taxon>
        <taxon>Linyphiidae</taxon>
        <taxon>Erigoninae</taxon>
        <taxon>Oedothorax</taxon>
    </lineage>
</organism>
<dbReference type="Proteomes" id="UP000827092">
    <property type="component" value="Unassembled WGS sequence"/>
</dbReference>
<proteinExistence type="predicted"/>
<reference evidence="1 2" key="1">
    <citation type="journal article" date="2022" name="Nat. Ecol. Evol.">
        <title>A masculinizing supergene underlies an exaggerated male reproductive morph in a spider.</title>
        <authorList>
            <person name="Hendrickx F."/>
            <person name="De Corte Z."/>
            <person name="Sonet G."/>
            <person name="Van Belleghem S.M."/>
            <person name="Kostlbacher S."/>
            <person name="Vangestel C."/>
        </authorList>
    </citation>
    <scope>NUCLEOTIDE SEQUENCE [LARGE SCALE GENOMIC DNA]</scope>
    <source>
        <strain evidence="1">W744_W776</strain>
    </source>
</reference>
<evidence type="ECO:0000313" key="2">
    <source>
        <dbReference type="Proteomes" id="UP000827092"/>
    </source>
</evidence>
<protein>
    <recommendedName>
        <fullName evidence="3">Secreted protein</fullName>
    </recommendedName>
</protein>
<gene>
    <name evidence="1" type="ORF">JTE90_029149</name>
</gene>
<evidence type="ECO:0000313" key="1">
    <source>
        <dbReference type="EMBL" id="KAG8181116.1"/>
    </source>
</evidence>